<comment type="subcellular location">
    <subcellularLocation>
        <location evidence="1">Cytoplasm</location>
    </subcellularLocation>
</comment>
<reference evidence="5 6" key="1">
    <citation type="submission" date="2021-03" db="EMBL/GenBank/DDBJ databases">
        <title>Sequencing the genomes of 1000 actinobacteria strains.</title>
        <authorList>
            <person name="Klenk H.-P."/>
        </authorList>
    </citation>
    <scope>NUCLEOTIDE SEQUENCE [LARGE SCALE GENOMIC DNA]</scope>
    <source>
        <strain evidence="5 6">DSM 45510</strain>
    </source>
</reference>
<evidence type="ECO:0000313" key="5">
    <source>
        <dbReference type="EMBL" id="MBP2181273.1"/>
    </source>
</evidence>
<name>A0ABS4PPM1_9PSEU</name>
<comment type="similarity">
    <text evidence="2">Belongs to the EspG family.</text>
</comment>
<dbReference type="Pfam" id="PF14011">
    <property type="entry name" value="ESX-1_EspG"/>
    <property type="match status" value="1"/>
</dbReference>
<dbReference type="EMBL" id="JAGGMS010000001">
    <property type="protein sequence ID" value="MBP2181273.1"/>
    <property type="molecule type" value="Genomic_DNA"/>
</dbReference>
<comment type="caution">
    <text evidence="5">The sequence shown here is derived from an EMBL/GenBank/DDBJ whole genome shotgun (WGS) entry which is preliminary data.</text>
</comment>
<keyword evidence="4" id="KW-0143">Chaperone</keyword>
<protein>
    <recommendedName>
        <fullName evidence="7">EspG family protein</fullName>
    </recommendedName>
</protein>
<evidence type="ECO:0000256" key="1">
    <source>
        <dbReference type="ARBA" id="ARBA00004496"/>
    </source>
</evidence>
<gene>
    <name evidence="5" type="ORF">JOM49_002799</name>
</gene>
<sequence>MEFWLPTTVIDVLGERFGTALVPPPFEVPYAGATTGERQRVREKAWQQLRDARLAKGDKLDPDVENLLRVWYRPEVLITGRLNQEEGQRDIRYRAVSEHLAGVLSGQVGDQISFEACHADDLVAGLMRYLPHLGPVNLRPVAVTEQPKRVKPVEEDEINPRDLIDAYGETEPADHRAAQAFFSWPVGRFGVFDLWVRGRDGRLNAQGGVQLFDTQGGRFVIIGEKLSDGSKRRHFVPSDGSHLRRWIHDRIARARDDR</sequence>
<proteinExistence type="inferred from homology"/>
<evidence type="ECO:0008006" key="7">
    <source>
        <dbReference type="Google" id="ProtNLM"/>
    </source>
</evidence>
<evidence type="ECO:0000256" key="2">
    <source>
        <dbReference type="ARBA" id="ARBA00006411"/>
    </source>
</evidence>
<evidence type="ECO:0000256" key="4">
    <source>
        <dbReference type="ARBA" id="ARBA00023186"/>
    </source>
</evidence>
<dbReference type="RefSeq" id="WP_209664719.1">
    <property type="nucleotide sequence ID" value="NZ_JAGGMS010000001.1"/>
</dbReference>
<organism evidence="5 6">
    <name type="scientific">Amycolatopsis magusensis</name>
    <dbReference type="NCBI Taxonomy" id="882444"/>
    <lineage>
        <taxon>Bacteria</taxon>
        <taxon>Bacillati</taxon>
        <taxon>Actinomycetota</taxon>
        <taxon>Actinomycetes</taxon>
        <taxon>Pseudonocardiales</taxon>
        <taxon>Pseudonocardiaceae</taxon>
        <taxon>Amycolatopsis</taxon>
    </lineage>
</organism>
<accession>A0ABS4PPM1</accession>
<evidence type="ECO:0000313" key="6">
    <source>
        <dbReference type="Proteomes" id="UP000741013"/>
    </source>
</evidence>
<dbReference type="InterPro" id="IPR025734">
    <property type="entry name" value="EspG"/>
</dbReference>
<dbReference type="Proteomes" id="UP000741013">
    <property type="component" value="Unassembled WGS sequence"/>
</dbReference>
<keyword evidence="3" id="KW-0963">Cytoplasm</keyword>
<evidence type="ECO:0000256" key="3">
    <source>
        <dbReference type="ARBA" id="ARBA00022490"/>
    </source>
</evidence>
<keyword evidence="6" id="KW-1185">Reference proteome</keyword>